<dbReference type="HOGENOM" id="CLU_021594_4_0_7"/>
<dbReference type="AlphaFoldDB" id="E5Y6L1"/>
<dbReference type="InterPro" id="IPR024083">
    <property type="entry name" value="Fumarase/histidase_N"/>
</dbReference>
<name>E5Y6L1_BILW3</name>
<dbReference type="GO" id="GO:0008797">
    <property type="term" value="F:aspartate ammonia-lyase activity"/>
    <property type="evidence" value="ECO:0007669"/>
    <property type="project" value="TreeGrafter"/>
</dbReference>
<sequence>MRKETDALGEMLLPDDVYYGIQTERNRQCLAITDDPLSAYPAFIKAVAQVKKACALTNKEIGALDAGKADAIMRACDEMADGAFNADFPLCIFRGSGTPFNMAANEVLANRANEILTGYKGSDQVHPNTHVNMCQSSNDVVPTAKGIAIHNEVGRVLKAAAHLEAALDAKAAEFADVVKMGRTCLQDAVPITLGQEFSGYAAGIRRNRLLLERERARWCTGVLGATAVGTGMGCMPGFSEHIYKNLSAVCGREIRRDANLFDGLQASDSFIILHAHLQALATVAAKAALDIRLMGSGPRAGFGDIVIPAVQPGSSIMPGKINPVMTEVMILACHRVAGNQAGVGFGAFSGELDLGASSAVPIRSILNSIDILSRSMVLFADKCVKGLSANAEKCLHTAERSTSLATMVSALFGYKIGSRVANLAYEHNITCREAAEREHLLSHEAADDLFDLLSLTDVKKTEALFAKYAGIRNV</sequence>
<proteinExistence type="predicted"/>
<dbReference type="OrthoDB" id="9802809at2"/>
<dbReference type="EMBL" id="ADCP02000003">
    <property type="protein sequence ID" value="EFV44342.1"/>
    <property type="molecule type" value="Genomic_DNA"/>
</dbReference>
<dbReference type="GeneID" id="78087500"/>
<dbReference type="Gene3D" id="1.20.200.10">
    <property type="entry name" value="Fumarase/aspartase (Central domain)"/>
    <property type="match status" value="1"/>
</dbReference>
<dbReference type="eggNOG" id="COG1027">
    <property type="taxonomic scope" value="Bacteria"/>
</dbReference>
<dbReference type="PRINTS" id="PR00149">
    <property type="entry name" value="FUMRATELYASE"/>
</dbReference>
<dbReference type="InterPro" id="IPR020557">
    <property type="entry name" value="Fumarate_lyase_CS"/>
</dbReference>
<evidence type="ECO:0000259" key="1">
    <source>
        <dbReference type="Pfam" id="PF00206"/>
    </source>
</evidence>
<dbReference type="Proteomes" id="UP000006034">
    <property type="component" value="Unassembled WGS sequence"/>
</dbReference>
<dbReference type="InterPro" id="IPR000362">
    <property type="entry name" value="Fumarate_lyase_fam"/>
</dbReference>
<accession>E5Y6L1</accession>
<reference evidence="2 3" key="1">
    <citation type="submission" date="2010-10" db="EMBL/GenBank/DDBJ databases">
        <authorList>
            <consortium name="The Broad Institute Genome Sequencing Platform"/>
            <person name="Ward D."/>
            <person name="Earl A."/>
            <person name="Feldgarden M."/>
            <person name="Young S.K."/>
            <person name="Gargeya S."/>
            <person name="Zeng Q."/>
            <person name="Alvarado L."/>
            <person name="Berlin A."/>
            <person name="Bochicchio J."/>
            <person name="Chapman S.B."/>
            <person name="Chen Z."/>
            <person name="Freedman E."/>
            <person name="Gellesch M."/>
            <person name="Goldberg J."/>
            <person name="Griggs A."/>
            <person name="Gujja S."/>
            <person name="Heilman E."/>
            <person name="Heiman D."/>
            <person name="Howarth C."/>
            <person name="Mehta T."/>
            <person name="Neiman D."/>
            <person name="Pearson M."/>
            <person name="Roberts A."/>
            <person name="Saif S."/>
            <person name="Shea T."/>
            <person name="Shenoy N."/>
            <person name="Sisk P."/>
            <person name="Stolte C."/>
            <person name="Sykes S."/>
            <person name="White J."/>
            <person name="Yandava C."/>
            <person name="Allen-Vercoe E."/>
            <person name="Sibley C."/>
            <person name="Ambrose C.E."/>
            <person name="Strauss J."/>
            <person name="Daigneault M."/>
            <person name="Haas B."/>
            <person name="Nusbaum C."/>
            <person name="Birren B."/>
        </authorList>
    </citation>
    <scope>NUCLEOTIDE SEQUENCE [LARGE SCALE GENOMIC DNA]</scope>
    <source>
        <strain evidence="2 3">3_1_6</strain>
    </source>
</reference>
<dbReference type="GO" id="GO:0006531">
    <property type="term" value="P:aspartate metabolic process"/>
    <property type="evidence" value="ECO:0007669"/>
    <property type="project" value="TreeGrafter"/>
</dbReference>
<evidence type="ECO:0000313" key="3">
    <source>
        <dbReference type="Proteomes" id="UP000006034"/>
    </source>
</evidence>
<evidence type="ECO:0000313" key="2">
    <source>
        <dbReference type="EMBL" id="EFV44342.1"/>
    </source>
</evidence>
<feature type="domain" description="Fumarate lyase N-terminal" evidence="1">
    <location>
        <begin position="13"/>
        <end position="338"/>
    </location>
</feature>
<dbReference type="STRING" id="563192.HMPREF0179_01824"/>
<dbReference type="PROSITE" id="PS00163">
    <property type="entry name" value="FUMARATE_LYASES"/>
    <property type="match status" value="1"/>
</dbReference>
<dbReference type="Gene3D" id="1.10.40.30">
    <property type="entry name" value="Fumarase/aspartase (C-terminal domain)"/>
    <property type="match status" value="1"/>
</dbReference>
<dbReference type="RefSeq" id="WP_005027436.1">
    <property type="nucleotide sequence ID" value="NZ_KE150240.1"/>
</dbReference>
<dbReference type="GO" id="GO:0005829">
    <property type="term" value="C:cytosol"/>
    <property type="evidence" value="ECO:0007669"/>
    <property type="project" value="TreeGrafter"/>
</dbReference>
<reference evidence="2 3" key="2">
    <citation type="submission" date="2013-04" db="EMBL/GenBank/DDBJ databases">
        <title>The Genome Sequence of Bilophila wadsworthia 3_1_6.</title>
        <authorList>
            <consortium name="The Broad Institute Genomics Platform"/>
            <person name="Earl A."/>
            <person name="Ward D."/>
            <person name="Feldgarden M."/>
            <person name="Gevers D."/>
            <person name="Sibley C."/>
            <person name="Strauss J."/>
            <person name="Allen-Vercoe E."/>
            <person name="Walker B."/>
            <person name="Young S."/>
            <person name="Zeng Q."/>
            <person name="Gargeya S."/>
            <person name="Fitzgerald M."/>
            <person name="Haas B."/>
            <person name="Abouelleil A."/>
            <person name="Allen A.W."/>
            <person name="Alvarado L."/>
            <person name="Arachchi H.M."/>
            <person name="Berlin A.M."/>
            <person name="Chapman S.B."/>
            <person name="Gainer-Dewar J."/>
            <person name="Goldberg J."/>
            <person name="Griggs A."/>
            <person name="Gujja S."/>
            <person name="Hansen M."/>
            <person name="Howarth C."/>
            <person name="Imamovic A."/>
            <person name="Ireland A."/>
            <person name="Larimer J."/>
            <person name="McCowan C."/>
            <person name="Murphy C."/>
            <person name="Pearson M."/>
            <person name="Poon T.W."/>
            <person name="Priest M."/>
            <person name="Roberts A."/>
            <person name="Saif S."/>
            <person name="Shea T."/>
            <person name="Sisk P."/>
            <person name="Sykes S."/>
            <person name="Wortman J."/>
            <person name="Nusbaum C."/>
            <person name="Birren B."/>
        </authorList>
    </citation>
    <scope>NUCLEOTIDE SEQUENCE [LARGE SCALE GENOMIC DNA]</scope>
    <source>
        <strain evidence="2 3">3_1_6</strain>
    </source>
</reference>
<gene>
    <name evidence="2" type="ORF">HMPREF0179_01824</name>
</gene>
<dbReference type="InterPro" id="IPR022761">
    <property type="entry name" value="Fumarate_lyase_N"/>
</dbReference>
<comment type="caution">
    <text evidence="2">The sequence shown here is derived from an EMBL/GenBank/DDBJ whole genome shotgun (WGS) entry which is preliminary data.</text>
</comment>
<dbReference type="PANTHER" id="PTHR42696:SF2">
    <property type="entry name" value="ASPARTATE AMMONIA-LYASE"/>
    <property type="match status" value="1"/>
</dbReference>
<dbReference type="InterPro" id="IPR008948">
    <property type="entry name" value="L-Aspartase-like"/>
</dbReference>
<keyword evidence="3" id="KW-1185">Reference proteome</keyword>
<dbReference type="InterPro" id="IPR051546">
    <property type="entry name" value="Aspartate_Ammonia-Lyase"/>
</dbReference>
<protein>
    <recommendedName>
        <fullName evidence="1">Fumarate lyase N-terminal domain-containing protein</fullName>
    </recommendedName>
</protein>
<dbReference type="SUPFAM" id="SSF48557">
    <property type="entry name" value="L-aspartase-like"/>
    <property type="match status" value="1"/>
</dbReference>
<dbReference type="Pfam" id="PF00206">
    <property type="entry name" value="Lyase_1"/>
    <property type="match status" value="1"/>
</dbReference>
<dbReference type="Gene3D" id="1.10.275.10">
    <property type="entry name" value="Fumarase/aspartase (N-terminal domain)"/>
    <property type="match status" value="1"/>
</dbReference>
<dbReference type="PANTHER" id="PTHR42696">
    <property type="entry name" value="ASPARTATE AMMONIA-LYASE"/>
    <property type="match status" value="1"/>
</dbReference>
<organism evidence="2 3">
    <name type="scientific">Bilophila wadsworthia (strain 3_1_6)</name>
    <dbReference type="NCBI Taxonomy" id="563192"/>
    <lineage>
        <taxon>Bacteria</taxon>
        <taxon>Pseudomonadati</taxon>
        <taxon>Thermodesulfobacteriota</taxon>
        <taxon>Desulfovibrionia</taxon>
        <taxon>Desulfovibrionales</taxon>
        <taxon>Desulfovibrionaceae</taxon>
        <taxon>Bilophila</taxon>
    </lineage>
</organism>